<sequence>MRQVTHGSADQSVYLQFLDTNGLALSPAPTSASAGIEIWYRRQGGLKITLSLADLSAVDDAHSDGGMLHISDGVVRVDMPDAAFAAGASEVLFGGSIDGGVVVKETIGLIGHDNQSVYIPSLASNMRGTDGAALASAWTATRAGYIDYLSAGPIATQASVDSIQNSVRSSLVLPKEYPLPESGAQRFRIDLWIYSPDDVGMEDPDGNLVTITVKNAAGVDRSGNLYTVASGGFPTSFMARDGVGQFHAYFEIDSGDPLEQLNFKVTYSEDGNSMVDGNSTVVVAAPSNDGATVSGFDIAALKQLFNVNVDETAVSGSVVQASQGAAGGDVSVDSFTANALQQLSAIKVVLMSLLDPKSKTLVLVQNKDYTSTSAIGPVRIQIDQPGIAAGDAVRLGMTLPGGVTRDVTGTVVDDAGTLYGQIELNKVEHTNLPADNYGKYEFEHINGSGEVSPLLADQRLVVLASHPN</sequence>
<name>A0ABX5XSJ8_9BACT</name>
<accession>A0ABX5XSJ8</accession>
<organism evidence="1 2">
    <name type="scientific">Stieleria magnilauensis</name>
    <dbReference type="NCBI Taxonomy" id="2527963"/>
    <lineage>
        <taxon>Bacteria</taxon>
        <taxon>Pseudomonadati</taxon>
        <taxon>Planctomycetota</taxon>
        <taxon>Planctomycetia</taxon>
        <taxon>Pirellulales</taxon>
        <taxon>Pirellulaceae</taxon>
        <taxon>Stieleria</taxon>
    </lineage>
</organism>
<gene>
    <name evidence="1" type="ORF">TBK1r_39300</name>
</gene>
<evidence type="ECO:0000313" key="2">
    <source>
        <dbReference type="Proteomes" id="UP000318081"/>
    </source>
</evidence>
<protein>
    <submittedName>
        <fullName evidence="1">Uncharacterized protein</fullName>
    </submittedName>
</protein>
<evidence type="ECO:0000313" key="1">
    <source>
        <dbReference type="EMBL" id="QDV84978.1"/>
    </source>
</evidence>
<keyword evidence="2" id="KW-1185">Reference proteome</keyword>
<reference evidence="1 2" key="1">
    <citation type="submission" date="2019-02" db="EMBL/GenBank/DDBJ databases">
        <title>Deep-cultivation of Planctomycetes and their phenomic and genomic characterization uncovers novel biology.</title>
        <authorList>
            <person name="Wiegand S."/>
            <person name="Jogler M."/>
            <person name="Boedeker C."/>
            <person name="Pinto D."/>
            <person name="Vollmers J."/>
            <person name="Rivas-Marin E."/>
            <person name="Kohn T."/>
            <person name="Peeters S.H."/>
            <person name="Heuer A."/>
            <person name="Rast P."/>
            <person name="Oberbeckmann S."/>
            <person name="Bunk B."/>
            <person name="Jeske O."/>
            <person name="Meyerdierks A."/>
            <person name="Storesund J.E."/>
            <person name="Kallscheuer N."/>
            <person name="Luecker S."/>
            <person name="Lage O.M."/>
            <person name="Pohl T."/>
            <person name="Merkel B.J."/>
            <person name="Hornburger P."/>
            <person name="Mueller R.-W."/>
            <person name="Bruemmer F."/>
            <person name="Labrenz M."/>
            <person name="Spormann A.M."/>
            <person name="Op den Camp H."/>
            <person name="Overmann J."/>
            <person name="Amann R."/>
            <person name="Jetten M.S.M."/>
            <person name="Mascher T."/>
            <person name="Medema M.H."/>
            <person name="Devos D.P."/>
            <person name="Kaster A.-K."/>
            <person name="Ovreas L."/>
            <person name="Rohde M."/>
            <person name="Galperin M.Y."/>
            <person name="Jogler C."/>
        </authorList>
    </citation>
    <scope>NUCLEOTIDE SEQUENCE [LARGE SCALE GENOMIC DNA]</scope>
    <source>
        <strain evidence="1 2">TBK1r</strain>
    </source>
</reference>
<dbReference type="EMBL" id="CP036432">
    <property type="protein sequence ID" value="QDV84978.1"/>
    <property type="molecule type" value="Genomic_DNA"/>
</dbReference>
<dbReference type="Proteomes" id="UP000318081">
    <property type="component" value="Chromosome"/>
</dbReference>
<dbReference type="RefSeq" id="WP_145213981.1">
    <property type="nucleotide sequence ID" value="NZ_CP036432.1"/>
</dbReference>
<proteinExistence type="predicted"/>